<dbReference type="RefSeq" id="WP_274692141.1">
    <property type="nucleotide sequence ID" value="NZ_JAPMOU010000091.1"/>
</dbReference>
<comment type="caution">
    <text evidence="2">The sequence shown here is derived from an EMBL/GenBank/DDBJ whole genome shotgun (WGS) entry which is preliminary data.</text>
</comment>
<dbReference type="Proteomes" id="UP001528823">
    <property type="component" value="Unassembled WGS sequence"/>
</dbReference>
<evidence type="ECO:0000256" key="1">
    <source>
        <dbReference type="SAM" id="MobiDB-lite"/>
    </source>
</evidence>
<accession>A0ABT5UKB6</accession>
<evidence type="ECO:0000313" key="2">
    <source>
        <dbReference type="EMBL" id="MDE1465838.1"/>
    </source>
</evidence>
<protein>
    <submittedName>
        <fullName evidence="2">Uncharacterized protein</fullName>
    </submittedName>
</protein>
<organism evidence="2 3">
    <name type="scientific">Spartinivicinus poritis</name>
    <dbReference type="NCBI Taxonomy" id="2994640"/>
    <lineage>
        <taxon>Bacteria</taxon>
        <taxon>Pseudomonadati</taxon>
        <taxon>Pseudomonadota</taxon>
        <taxon>Gammaproteobacteria</taxon>
        <taxon>Oceanospirillales</taxon>
        <taxon>Zooshikellaceae</taxon>
        <taxon>Spartinivicinus</taxon>
    </lineage>
</organism>
<keyword evidence="3" id="KW-1185">Reference proteome</keyword>
<feature type="compositionally biased region" description="Basic and acidic residues" evidence="1">
    <location>
        <begin position="54"/>
        <end position="63"/>
    </location>
</feature>
<feature type="region of interest" description="Disordered" evidence="1">
    <location>
        <begin position="24"/>
        <end position="63"/>
    </location>
</feature>
<sequence>MPKNSLVTDEELTTFSAEERKAFISGTKSKKEPEPVKTVQQVKEVEPAATPAEPKNDFDPNEKPTEQFLLRLNRYEDQLLGDAFENCKHRSKQQLLKAILLPELKKLAKYK</sequence>
<dbReference type="EMBL" id="JAPMOU010000091">
    <property type="protein sequence ID" value="MDE1465838.1"/>
    <property type="molecule type" value="Genomic_DNA"/>
</dbReference>
<proteinExistence type="predicted"/>
<gene>
    <name evidence="2" type="ORF">ORQ98_28125</name>
</gene>
<reference evidence="2 3" key="1">
    <citation type="submission" date="2022-11" db="EMBL/GenBank/DDBJ databases">
        <title>Spartinivicinus poritis sp. nov., isolated from scleractinian coral Porites lutea.</title>
        <authorList>
            <person name="Zhang G."/>
            <person name="Cai L."/>
            <person name="Wei Q."/>
        </authorList>
    </citation>
    <scope>NUCLEOTIDE SEQUENCE [LARGE SCALE GENOMIC DNA]</scope>
    <source>
        <strain evidence="2 3">A2-2</strain>
    </source>
</reference>
<evidence type="ECO:0000313" key="3">
    <source>
        <dbReference type="Proteomes" id="UP001528823"/>
    </source>
</evidence>
<name>A0ABT5UKB6_9GAMM</name>